<dbReference type="SUPFAM" id="SSF54236">
    <property type="entry name" value="Ubiquitin-like"/>
    <property type="match status" value="1"/>
</dbReference>
<proteinExistence type="predicted"/>
<comment type="caution">
    <text evidence="8">The sequence shown here is derived from an EMBL/GenBank/DDBJ whole genome shotgun (WGS) entry which is preliminary data.</text>
</comment>
<keyword evidence="4 6" id="KW-0472">Membrane</keyword>
<dbReference type="InParanoid" id="A0A401GAY8"/>
<protein>
    <recommendedName>
        <fullName evidence="7">Ubiquitin-like domain-containing protein</fullName>
    </recommendedName>
</protein>
<dbReference type="GO" id="GO:0016020">
    <property type="term" value="C:membrane"/>
    <property type="evidence" value="ECO:0007669"/>
    <property type="project" value="UniProtKB-SubCell"/>
</dbReference>
<keyword evidence="2 6" id="KW-0812">Transmembrane</keyword>
<feature type="compositionally biased region" description="Low complexity" evidence="5">
    <location>
        <begin position="113"/>
        <end position="128"/>
    </location>
</feature>
<keyword evidence="9" id="KW-1185">Reference proteome</keyword>
<feature type="transmembrane region" description="Helical" evidence="6">
    <location>
        <begin position="337"/>
        <end position="358"/>
    </location>
</feature>
<feature type="region of interest" description="Disordered" evidence="5">
    <location>
        <begin position="368"/>
        <end position="410"/>
    </location>
</feature>
<gene>
    <name evidence="8" type="ORF">SCP_0205380</name>
</gene>
<reference evidence="8 9" key="1">
    <citation type="journal article" date="2018" name="Sci. Rep.">
        <title>Genome sequence of the cauliflower mushroom Sparassis crispa (Hanabiratake) and its association with beneficial usage.</title>
        <authorList>
            <person name="Kiyama R."/>
            <person name="Furutani Y."/>
            <person name="Kawaguchi K."/>
            <person name="Nakanishi T."/>
        </authorList>
    </citation>
    <scope>NUCLEOTIDE SEQUENCE [LARGE SCALE GENOMIC DNA]</scope>
</reference>
<dbReference type="OrthoDB" id="21589at2759"/>
<dbReference type="PANTHER" id="PTHR12943:SF27">
    <property type="entry name" value="HOMOCYSTEINE-INDUCED ENDOPLASMIC RETICULUM PROTEIN, ISOFORM A"/>
    <property type="match status" value="1"/>
</dbReference>
<name>A0A401GAY8_9APHY</name>
<dbReference type="GO" id="GO:0030968">
    <property type="term" value="P:endoplasmic reticulum unfolded protein response"/>
    <property type="evidence" value="ECO:0007669"/>
    <property type="project" value="TreeGrafter"/>
</dbReference>
<sequence length="533" mass="58468">MPLVDLRIELPAYSHSFTVQVQQSSTIRDVKHEITKCCPGAPRPDGQRLVCRGRFLNDEEKVLDIWKSPEDSRVIHLAVHPSSWSSAPPSLSSQSTFPSAQPQHAQPYPPRQHPSSSSPQPSQSTSLPSNSPLLYVVLRHNLALSVLRPNVNAAPLPQNHGQWRSASMTWLRNHGWSWPSVIDEEFPPSERSGQGLNYECVSMNNVRYLMLATPTATPTPAQIHAFKILSHTYAILSYALSSPDSAHAAPPSSYTYSYTVAVPLTNLNNHLQQVGLPPLRLAPGPNANPNDPNNPLAAAAAAEMRAIPLRALIIPLIMLVFRTLLVIYFFSPSKRPLFGIIISAWILYEAWGAMRIVLGDDRGRAAPPGGVEGNGALGAHGAGPAPNAQGGGQPAPGQPQRARGGRNASQSHAHTFLNTLSKSNLDTEEASLDADYPVPVPAPSLGHKIRTFVGLLFLTLHPATWDHRRALLRRREGRIRTEANARDAAPTGEEQDEAHAKARLDLVTRHERRPAWIKEYIRRVQTTEWLDDA</sequence>
<evidence type="ECO:0000313" key="9">
    <source>
        <dbReference type="Proteomes" id="UP000287166"/>
    </source>
</evidence>
<evidence type="ECO:0000313" key="8">
    <source>
        <dbReference type="EMBL" id="GBE79340.1"/>
    </source>
</evidence>
<dbReference type="InterPro" id="IPR039751">
    <property type="entry name" value="HERPUD1/2"/>
</dbReference>
<keyword evidence="3 6" id="KW-1133">Transmembrane helix</keyword>
<dbReference type="InterPro" id="IPR029071">
    <property type="entry name" value="Ubiquitin-like_domsf"/>
</dbReference>
<dbReference type="PROSITE" id="PS50053">
    <property type="entry name" value="UBIQUITIN_2"/>
    <property type="match status" value="1"/>
</dbReference>
<dbReference type="STRING" id="139825.A0A401GAY8"/>
<evidence type="ECO:0000256" key="4">
    <source>
        <dbReference type="ARBA" id="ARBA00023136"/>
    </source>
</evidence>
<feature type="compositionally biased region" description="Gly residues" evidence="5">
    <location>
        <begin position="370"/>
        <end position="381"/>
    </location>
</feature>
<dbReference type="CDD" id="cd17039">
    <property type="entry name" value="Ubl_ubiquitin_like"/>
    <property type="match status" value="1"/>
</dbReference>
<evidence type="ECO:0000256" key="1">
    <source>
        <dbReference type="ARBA" id="ARBA00004370"/>
    </source>
</evidence>
<feature type="transmembrane region" description="Helical" evidence="6">
    <location>
        <begin position="312"/>
        <end position="331"/>
    </location>
</feature>
<dbReference type="RefSeq" id="XP_027610253.1">
    <property type="nucleotide sequence ID" value="XM_027754452.1"/>
</dbReference>
<dbReference type="EMBL" id="BFAD01000002">
    <property type="protein sequence ID" value="GBE79340.1"/>
    <property type="molecule type" value="Genomic_DNA"/>
</dbReference>
<comment type="subcellular location">
    <subcellularLocation>
        <location evidence="1">Membrane</location>
    </subcellularLocation>
</comment>
<evidence type="ECO:0000256" key="5">
    <source>
        <dbReference type="SAM" id="MobiDB-lite"/>
    </source>
</evidence>
<evidence type="ECO:0000256" key="3">
    <source>
        <dbReference type="ARBA" id="ARBA00022989"/>
    </source>
</evidence>
<dbReference type="PANTHER" id="PTHR12943">
    <property type="entry name" value="HOMOCYSTEINE-RESPONSIVE ENDOPLASMIC RETICULUM-RESIDENT UNIQUITIN-LIKE DOMAIN HERPUD PROTEIN FAMILY MEMBER"/>
    <property type="match status" value="1"/>
</dbReference>
<organism evidence="8 9">
    <name type="scientific">Sparassis crispa</name>
    <dbReference type="NCBI Taxonomy" id="139825"/>
    <lineage>
        <taxon>Eukaryota</taxon>
        <taxon>Fungi</taxon>
        <taxon>Dikarya</taxon>
        <taxon>Basidiomycota</taxon>
        <taxon>Agaricomycotina</taxon>
        <taxon>Agaricomycetes</taxon>
        <taxon>Polyporales</taxon>
        <taxon>Sparassidaceae</taxon>
        <taxon>Sparassis</taxon>
    </lineage>
</organism>
<dbReference type="AlphaFoldDB" id="A0A401GAY8"/>
<feature type="compositionally biased region" description="Low complexity" evidence="5">
    <location>
        <begin position="83"/>
        <end position="95"/>
    </location>
</feature>
<accession>A0A401GAY8</accession>
<evidence type="ECO:0000259" key="7">
    <source>
        <dbReference type="PROSITE" id="PS50053"/>
    </source>
</evidence>
<dbReference type="Proteomes" id="UP000287166">
    <property type="component" value="Unassembled WGS sequence"/>
</dbReference>
<dbReference type="InterPro" id="IPR000626">
    <property type="entry name" value="Ubiquitin-like_dom"/>
</dbReference>
<feature type="region of interest" description="Disordered" evidence="5">
    <location>
        <begin position="83"/>
        <end position="128"/>
    </location>
</feature>
<feature type="compositionally biased region" description="Low complexity" evidence="5">
    <location>
        <begin position="398"/>
        <end position="408"/>
    </location>
</feature>
<feature type="domain" description="Ubiquitin-like" evidence="7">
    <location>
        <begin position="4"/>
        <end position="64"/>
    </location>
</feature>
<evidence type="ECO:0000256" key="6">
    <source>
        <dbReference type="SAM" id="Phobius"/>
    </source>
</evidence>
<evidence type="ECO:0000256" key="2">
    <source>
        <dbReference type="ARBA" id="ARBA00022692"/>
    </source>
</evidence>
<dbReference type="Gene3D" id="3.10.20.90">
    <property type="entry name" value="Phosphatidylinositol 3-kinase Catalytic Subunit, Chain A, domain 1"/>
    <property type="match status" value="1"/>
</dbReference>
<dbReference type="GeneID" id="38776257"/>